<evidence type="ECO:0000256" key="7">
    <source>
        <dbReference type="ARBA" id="ARBA00023136"/>
    </source>
</evidence>
<keyword evidence="7 9" id="KW-0472">Membrane</keyword>
<dbReference type="GO" id="GO:0022857">
    <property type="term" value="F:transmembrane transporter activity"/>
    <property type="evidence" value="ECO:0007669"/>
    <property type="project" value="InterPro"/>
</dbReference>
<proteinExistence type="inferred from homology"/>
<dbReference type="RefSeq" id="WP_245189860.1">
    <property type="nucleotide sequence ID" value="NZ_JAFIDA010000001.1"/>
</dbReference>
<comment type="caution">
    <text evidence="10">The sequence shown here is derived from an EMBL/GenBank/DDBJ whole genome shotgun (WGS) entry which is preliminary data.</text>
</comment>
<sequence length="373" mass="38881">MRLTSHPRPRIEPEPATTPVDTSAAAAAQHDLDPTRRTRLVTLPLIAVGVIVIAIIALAVGRYVVPPVEVARMLAGQLLPIEQTWFAKEATIVFDVRMPRVLLSLIVGSALALAGAVLQGVFRNPLVSPEVLGVSAGASFGGVLIMVLGLGTGWLIGGAFAFGIVALLLVMFIGRIGSSSPLLMIVLGGVVVSAFFGALVSLQTYLADPYTELPSITFWLLGSLASASYAKVLTALIPLLIGGIVIFALRWRLNVLTLGDEDAQALGLKPKAIRSILLIAVALLTAGAVAVSGAIGWVGLLVPHIARLIVGSDNRVLLPASLMIGGGYLTLVDTLSRSLVSTEVPLGILTAVIGAPVFIVLLARMGKKAWIND</sequence>
<dbReference type="FunFam" id="1.10.3470.10:FF:000001">
    <property type="entry name" value="Vitamin B12 ABC transporter permease BtuC"/>
    <property type="match status" value="1"/>
</dbReference>
<reference evidence="10" key="1">
    <citation type="submission" date="2021-02" db="EMBL/GenBank/DDBJ databases">
        <title>Sequencing the genomes of 1000 actinobacteria strains.</title>
        <authorList>
            <person name="Klenk H.-P."/>
        </authorList>
    </citation>
    <scope>NUCLEOTIDE SEQUENCE</scope>
    <source>
        <strain evidence="10">DSM 22850</strain>
    </source>
</reference>
<dbReference type="InterPro" id="IPR037294">
    <property type="entry name" value="ABC_BtuC-like"/>
</dbReference>
<feature type="transmembrane region" description="Helical" evidence="9">
    <location>
        <begin position="40"/>
        <end position="65"/>
    </location>
</feature>
<evidence type="ECO:0000256" key="3">
    <source>
        <dbReference type="ARBA" id="ARBA00022448"/>
    </source>
</evidence>
<keyword evidence="5 9" id="KW-0812">Transmembrane</keyword>
<dbReference type="GO" id="GO:0033214">
    <property type="term" value="P:siderophore-iron import into cell"/>
    <property type="evidence" value="ECO:0007669"/>
    <property type="project" value="TreeGrafter"/>
</dbReference>
<dbReference type="PANTHER" id="PTHR30472:SF70">
    <property type="entry name" value="MOLYBDATE IMPORT SYSTEM PERMEASE PROTEIN MOLB"/>
    <property type="match status" value="1"/>
</dbReference>
<dbReference type="SUPFAM" id="SSF81345">
    <property type="entry name" value="ABC transporter involved in vitamin B12 uptake, BtuC"/>
    <property type="match status" value="1"/>
</dbReference>
<keyword evidence="6 9" id="KW-1133">Transmembrane helix</keyword>
<evidence type="ECO:0000256" key="5">
    <source>
        <dbReference type="ARBA" id="ARBA00022692"/>
    </source>
</evidence>
<comment type="similarity">
    <text evidence="2">Belongs to the binding-protein-dependent transport system permease family. FecCD subfamily.</text>
</comment>
<evidence type="ECO:0000256" key="6">
    <source>
        <dbReference type="ARBA" id="ARBA00022989"/>
    </source>
</evidence>
<keyword evidence="11" id="KW-1185">Reference proteome</keyword>
<evidence type="ECO:0000256" key="1">
    <source>
        <dbReference type="ARBA" id="ARBA00004651"/>
    </source>
</evidence>
<gene>
    <name evidence="10" type="ORF">JOF28_000790</name>
</gene>
<evidence type="ECO:0000256" key="2">
    <source>
        <dbReference type="ARBA" id="ARBA00007935"/>
    </source>
</evidence>
<feature type="transmembrane region" description="Helical" evidence="9">
    <location>
        <begin position="154"/>
        <end position="174"/>
    </location>
</feature>
<organism evidence="10 11">
    <name type="scientific">Leucobacter exalbidus</name>
    <dbReference type="NCBI Taxonomy" id="662960"/>
    <lineage>
        <taxon>Bacteria</taxon>
        <taxon>Bacillati</taxon>
        <taxon>Actinomycetota</taxon>
        <taxon>Actinomycetes</taxon>
        <taxon>Micrococcales</taxon>
        <taxon>Microbacteriaceae</taxon>
        <taxon>Leucobacter</taxon>
    </lineage>
</organism>
<feature type="transmembrane region" description="Helical" evidence="9">
    <location>
        <begin position="101"/>
        <end position="122"/>
    </location>
</feature>
<name>A0A940PRQ8_9MICO</name>
<accession>A0A940PRQ8</accession>
<dbReference type="PANTHER" id="PTHR30472">
    <property type="entry name" value="FERRIC ENTEROBACTIN TRANSPORT SYSTEM PERMEASE PROTEIN"/>
    <property type="match status" value="1"/>
</dbReference>
<evidence type="ECO:0000256" key="8">
    <source>
        <dbReference type="SAM" id="MobiDB-lite"/>
    </source>
</evidence>
<dbReference type="Pfam" id="PF01032">
    <property type="entry name" value="FecCD"/>
    <property type="match status" value="1"/>
</dbReference>
<comment type="subcellular location">
    <subcellularLocation>
        <location evidence="1">Cell membrane</location>
        <topology evidence="1">Multi-pass membrane protein</topology>
    </subcellularLocation>
</comment>
<dbReference type="Gene3D" id="1.10.3470.10">
    <property type="entry name" value="ABC transporter involved in vitamin B12 uptake, BtuC"/>
    <property type="match status" value="1"/>
</dbReference>
<keyword evidence="3" id="KW-0813">Transport</keyword>
<protein>
    <submittedName>
        <fullName evidence="10">Iron complex transport system permease protein</fullName>
    </submittedName>
</protein>
<dbReference type="EMBL" id="JAFIDA010000001">
    <property type="protein sequence ID" value="MBP1325558.1"/>
    <property type="molecule type" value="Genomic_DNA"/>
</dbReference>
<dbReference type="Proteomes" id="UP000675163">
    <property type="component" value="Unassembled WGS sequence"/>
</dbReference>
<evidence type="ECO:0000256" key="4">
    <source>
        <dbReference type="ARBA" id="ARBA00022475"/>
    </source>
</evidence>
<evidence type="ECO:0000313" key="10">
    <source>
        <dbReference type="EMBL" id="MBP1325558.1"/>
    </source>
</evidence>
<dbReference type="GO" id="GO:0005886">
    <property type="term" value="C:plasma membrane"/>
    <property type="evidence" value="ECO:0007669"/>
    <property type="project" value="UniProtKB-SubCell"/>
</dbReference>
<feature type="transmembrane region" description="Helical" evidence="9">
    <location>
        <begin position="276"/>
        <end position="298"/>
    </location>
</feature>
<feature type="region of interest" description="Disordered" evidence="8">
    <location>
        <begin position="1"/>
        <end position="29"/>
    </location>
</feature>
<keyword evidence="4" id="KW-1003">Cell membrane</keyword>
<dbReference type="CDD" id="cd06550">
    <property type="entry name" value="TM_ABC_iron-siderophores_like"/>
    <property type="match status" value="1"/>
</dbReference>
<dbReference type="AlphaFoldDB" id="A0A940PRQ8"/>
<feature type="transmembrane region" description="Helical" evidence="9">
    <location>
        <begin position="344"/>
        <end position="363"/>
    </location>
</feature>
<evidence type="ECO:0000256" key="9">
    <source>
        <dbReference type="SAM" id="Phobius"/>
    </source>
</evidence>
<feature type="transmembrane region" description="Helical" evidence="9">
    <location>
        <begin position="131"/>
        <end position="148"/>
    </location>
</feature>
<feature type="transmembrane region" description="Helical" evidence="9">
    <location>
        <begin position="181"/>
        <end position="206"/>
    </location>
</feature>
<feature type="transmembrane region" description="Helical" evidence="9">
    <location>
        <begin position="226"/>
        <end position="249"/>
    </location>
</feature>
<evidence type="ECO:0000313" key="11">
    <source>
        <dbReference type="Proteomes" id="UP000675163"/>
    </source>
</evidence>
<dbReference type="InterPro" id="IPR000522">
    <property type="entry name" value="ABC_transptr_permease_BtuC"/>
</dbReference>